<evidence type="ECO:0008006" key="8">
    <source>
        <dbReference type="Google" id="ProtNLM"/>
    </source>
</evidence>
<sequence>MALWCVALWLFVSTVKVCHGSDDICGMCVCRYGYVDCSNMDLQYVPSFPSDTTILKLSRNRIMEIREKDFDKYPSLQYLFLDNNRMRTIHKNALLPLSNLTYLDLSWNDLSIQVLDNSVFSVLNSSKIEHLILSGMNFTLNDQSLGGLKKTHIRGIDFSWNREICDLPNYTFSNMQELRMVSFRYCNCYEFNPLTFINTSLEFLDFGYNHLWKIPEIQNTTFLQILRLEKNAIMDVPGETWLKFSSLHTLNLSSNSLYTIHDDLVQNLDKLETLDLRGNRIETLSDHPFKSTSLRVLHLEDNPVTFSFIYHHEVFREAVYLRELYLGKFETVDFMFEILFTNLTYLEVLHIENVQRFTAITRETFQNLPRTHLEAIARYWTFGEPV</sequence>
<dbReference type="EMBL" id="AMQN01010246">
    <property type="status" value="NOT_ANNOTATED_CDS"/>
    <property type="molecule type" value="Genomic_DNA"/>
</dbReference>
<dbReference type="InterPro" id="IPR001611">
    <property type="entry name" value="Leu-rich_rpt"/>
</dbReference>
<dbReference type="InterPro" id="IPR003591">
    <property type="entry name" value="Leu-rich_rpt_typical-subtyp"/>
</dbReference>
<reference evidence="6" key="3">
    <citation type="submission" date="2015-06" db="UniProtKB">
        <authorList>
            <consortium name="EnsemblMetazoa"/>
        </authorList>
    </citation>
    <scope>IDENTIFICATION</scope>
</reference>
<dbReference type="AlphaFoldDB" id="R7TZA0"/>
<dbReference type="OMA" id="PHQCICY"/>
<dbReference type="InterPro" id="IPR032675">
    <property type="entry name" value="LRR_dom_sf"/>
</dbReference>
<dbReference type="Pfam" id="PF13306">
    <property type="entry name" value="LRR_5"/>
    <property type="match status" value="1"/>
</dbReference>
<protein>
    <recommendedName>
        <fullName evidence="8">LRRNT domain-containing protein</fullName>
    </recommendedName>
</protein>
<dbReference type="SMART" id="SM00369">
    <property type="entry name" value="LRR_TYP"/>
    <property type="match status" value="5"/>
</dbReference>
<feature type="signal peptide" evidence="4">
    <location>
        <begin position="1"/>
        <end position="20"/>
    </location>
</feature>
<dbReference type="STRING" id="283909.R7TZA0"/>
<feature type="chain" id="PRO_5008787506" description="LRRNT domain-containing protein" evidence="4">
    <location>
        <begin position="21"/>
        <end position="386"/>
    </location>
</feature>
<organism evidence="5">
    <name type="scientific">Capitella teleta</name>
    <name type="common">Polychaete worm</name>
    <dbReference type="NCBI Taxonomy" id="283909"/>
    <lineage>
        <taxon>Eukaryota</taxon>
        <taxon>Metazoa</taxon>
        <taxon>Spiralia</taxon>
        <taxon>Lophotrochozoa</taxon>
        <taxon>Annelida</taxon>
        <taxon>Polychaeta</taxon>
        <taxon>Sedentaria</taxon>
        <taxon>Scolecida</taxon>
        <taxon>Capitellidae</taxon>
        <taxon>Capitella</taxon>
    </lineage>
</organism>
<evidence type="ECO:0000313" key="6">
    <source>
        <dbReference type="EnsemblMetazoa" id="CapteP186372"/>
    </source>
</evidence>
<dbReference type="PROSITE" id="PS51450">
    <property type="entry name" value="LRR"/>
    <property type="match status" value="4"/>
</dbReference>
<dbReference type="Gene3D" id="3.80.10.10">
    <property type="entry name" value="Ribonuclease Inhibitor"/>
    <property type="match status" value="2"/>
</dbReference>
<keyword evidence="7" id="KW-1185">Reference proteome</keyword>
<evidence type="ECO:0000256" key="1">
    <source>
        <dbReference type="ARBA" id="ARBA00022614"/>
    </source>
</evidence>
<dbReference type="OrthoDB" id="676979at2759"/>
<proteinExistence type="predicted"/>
<evidence type="ECO:0000256" key="2">
    <source>
        <dbReference type="ARBA" id="ARBA00022729"/>
    </source>
</evidence>
<dbReference type="Proteomes" id="UP000014760">
    <property type="component" value="Unassembled WGS sequence"/>
</dbReference>
<accession>R7TZA0</accession>
<dbReference type="EMBL" id="KB307403">
    <property type="protein sequence ID" value="ELT98952.1"/>
    <property type="molecule type" value="Genomic_DNA"/>
</dbReference>
<keyword evidence="1" id="KW-0433">Leucine-rich repeat</keyword>
<dbReference type="SMART" id="SM00365">
    <property type="entry name" value="LRR_SD22"/>
    <property type="match status" value="3"/>
</dbReference>
<gene>
    <name evidence="5" type="ORF">CAPTEDRAFT_186372</name>
</gene>
<name>R7TZA0_CAPTE</name>
<keyword evidence="3" id="KW-0677">Repeat</keyword>
<dbReference type="GO" id="GO:0005886">
    <property type="term" value="C:plasma membrane"/>
    <property type="evidence" value="ECO:0007669"/>
    <property type="project" value="TreeGrafter"/>
</dbReference>
<dbReference type="PANTHER" id="PTHR24369:SF210">
    <property type="entry name" value="CHAOPTIN-RELATED"/>
    <property type="match status" value="1"/>
</dbReference>
<reference evidence="7" key="1">
    <citation type="submission" date="2012-12" db="EMBL/GenBank/DDBJ databases">
        <authorList>
            <person name="Hellsten U."/>
            <person name="Grimwood J."/>
            <person name="Chapman J.A."/>
            <person name="Shapiro H."/>
            <person name="Aerts A."/>
            <person name="Otillar R.P."/>
            <person name="Terry A.Y."/>
            <person name="Boore J.L."/>
            <person name="Simakov O."/>
            <person name="Marletaz F."/>
            <person name="Cho S.-J."/>
            <person name="Edsinger-Gonzales E."/>
            <person name="Havlak P."/>
            <person name="Kuo D.-H."/>
            <person name="Larsson T."/>
            <person name="Lv J."/>
            <person name="Arendt D."/>
            <person name="Savage R."/>
            <person name="Osoegawa K."/>
            <person name="de Jong P."/>
            <person name="Lindberg D.R."/>
            <person name="Seaver E.C."/>
            <person name="Weisblat D.A."/>
            <person name="Putnam N.H."/>
            <person name="Grigoriev I.V."/>
            <person name="Rokhsar D.S."/>
        </authorList>
    </citation>
    <scope>NUCLEOTIDE SEQUENCE</scope>
    <source>
        <strain evidence="7">I ESC-2004</strain>
    </source>
</reference>
<dbReference type="HOGENOM" id="CLU_716196_0_0_1"/>
<evidence type="ECO:0000256" key="4">
    <source>
        <dbReference type="SAM" id="SignalP"/>
    </source>
</evidence>
<evidence type="ECO:0000256" key="3">
    <source>
        <dbReference type="ARBA" id="ARBA00022737"/>
    </source>
</evidence>
<evidence type="ECO:0000313" key="5">
    <source>
        <dbReference type="EMBL" id="ELT98952.1"/>
    </source>
</evidence>
<evidence type="ECO:0000313" key="7">
    <source>
        <dbReference type="Proteomes" id="UP000014760"/>
    </source>
</evidence>
<reference evidence="5 7" key="2">
    <citation type="journal article" date="2013" name="Nature">
        <title>Insights into bilaterian evolution from three spiralian genomes.</title>
        <authorList>
            <person name="Simakov O."/>
            <person name="Marletaz F."/>
            <person name="Cho S.J."/>
            <person name="Edsinger-Gonzales E."/>
            <person name="Havlak P."/>
            <person name="Hellsten U."/>
            <person name="Kuo D.H."/>
            <person name="Larsson T."/>
            <person name="Lv J."/>
            <person name="Arendt D."/>
            <person name="Savage R."/>
            <person name="Osoegawa K."/>
            <person name="de Jong P."/>
            <person name="Grimwood J."/>
            <person name="Chapman J.A."/>
            <person name="Shapiro H."/>
            <person name="Aerts A."/>
            <person name="Otillar R.P."/>
            <person name="Terry A.Y."/>
            <person name="Boore J.L."/>
            <person name="Grigoriev I.V."/>
            <person name="Lindberg D.R."/>
            <person name="Seaver E.C."/>
            <person name="Weisblat D.A."/>
            <person name="Putnam N.H."/>
            <person name="Rokhsar D.S."/>
        </authorList>
    </citation>
    <scope>NUCLEOTIDE SEQUENCE</scope>
    <source>
        <strain evidence="5 7">I ESC-2004</strain>
    </source>
</reference>
<dbReference type="EnsemblMetazoa" id="CapteT186372">
    <property type="protein sequence ID" value="CapteP186372"/>
    <property type="gene ID" value="CapteG186372"/>
</dbReference>
<dbReference type="InterPro" id="IPR026906">
    <property type="entry name" value="LRR_5"/>
</dbReference>
<dbReference type="InterPro" id="IPR050541">
    <property type="entry name" value="LRR_TM_domain-containing"/>
</dbReference>
<keyword evidence="2 4" id="KW-0732">Signal</keyword>
<dbReference type="Pfam" id="PF13855">
    <property type="entry name" value="LRR_8"/>
    <property type="match status" value="2"/>
</dbReference>
<dbReference type="SUPFAM" id="SSF52058">
    <property type="entry name" value="L domain-like"/>
    <property type="match status" value="1"/>
</dbReference>
<dbReference type="PANTHER" id="PTHR24369">
    <property type="entry name" value="ANTIGEN BSP, PUTATIVE-RELATED"/>
    <property type="match status" value="1"/>
</dbReference>